<keyword evidence="4" id="KW-1185">Reference proteome</keyword>
<dbReference type="CDD" id="cd05381">
    <property type="entry name" value="CAP_PR-1"/>
    <property type="match status" value="1"/>
</dbReference>
<evidence type="ECO:0000313" key="3">
    <source>
        <dbReference type="EMBL" id="KAK2987497.1"/>
    </source>
</evidence>
<sequence>MGEVLLAALILALAICHGSGQAATPPPAGTTTPTAAPSASQEYLEAHNQARVEVGVSPLKWSEKLANATSLQVRYQRDKQGCKFANLAAGKYGGNQLMASGAAVTPREAVETWVAEKKYYTYANNSCAPDHRCGVYTQVVWRKTVELGCAQATCAKDQTSLTICFYNPPGNVVGESPY</sequence>
<dbReference type="PRINTS" id="PR00837">
    <property type="entry name" value="V5TPXLIKE"/>
</dbReference>
<keyword evidence="1" id="KW-0732">Signal</keyword>
<dbReference type="Proteomes" id="UP001187471">
    <property type="component" value="Unassembled WGS sequence"/>
</dbReference>
<dbReference type="AlphaFoldDB" id="A0AA88UTP1"/>
<evidence type="ECO:0000256" key="1">
    <source>
        <dbReference type="SAM" id="SignalP"/>
    </source>
</evidence>
<dbReference type="SUPFAM" id="SSF55797">
    <property type="entry name" value="PR-1-like"/>
    <property type="match status" value="1"/>
</dbReference>
<dbReference type="InterPro" id="IPR014044">
    <property type="entry name" value="CAP_dom"/>
</dbReference>
<dbReference type="Gene3D" id="3.40.33.10">
    <property type="entry name" value="CAP"/>
    <property type="match status" value="1"/>
</dbReference>
<proteinExistence type="predicted"/>
<dbReference type="InterPro" id="IPR035940">
    <property type="entry name" value="CAP_sf"/>
</dbReference>
<organism evidence="3 4">
    <name type="scientific">Escallonia rubra</name>
    <dbReference type="NCBI Taxonomy" id="112253"/>
    <lineage>
        <taxon>Eukaryota</taxon>
        <taxon>Viridiplantae</taxon>
        <taxon>Streptophyta</taxon>
        <taxon>Embryophyta</taxon>
        <taxon>Tracheophyta</taxon>
        <taxon>Spermatophyta</taxon>
        <taxon>Magnoliopsida</taxon>
        <taxon>eudicotyledons</taxon>
        <taxon>Gunneridae</taxon>
        <taxon>Pentapetalae</taxon>
        <taxon>asterids</taxon>
        <taxon>campanulids</taxon>
        <taxon>Escalloniales</taxon>
        <taxon>Escalloniaceae</taxon>
        <taxon>Escallonia</taxon>
    </lineage>
</organism>
<dbReference type="Pfam" id="PF00188">
    <property type="entry name" value="CAP"/>
    <property type="match status" value="1"/>
</dbReference>
<dbReference type="InterPro" id="IPR001283">
    <property type="entry name" value="CRISP-related"/>
</dbReference>
<evidence type="ECO:0000259" key="2">
    <source>
        <dbReference type="SMART" id="SM00198"/>
    </source>
</evidence>
<name>A0AA88UTP1_9ASTE</name>
<feature type="domain" description="SCP" evidence="2">
    <location>
        <begin position="38"/>
        <end position="174"/>
    </location>
</feature>
<feature type="chain" id="PRO_5041694718" description="SCP domain-containing protein" evidence="1">
    <location>
        <begin position="23"/>
        <end position="178"/>
    </location>
</feature>
<protein>
    <recommendedName>
        <fullName evidence="2">SCP domain-containing protein</fullName>
    </recommendedName>
</protein>
<gene>
    <name evidence="3" type="ORF">RJ640_012156</name>
</gene>
<evidence type="ECO:0000313" key="4">
    <source>
        <dbReference type="Proteomes" id="UP001187471"/>
    </source>
</evidence>
<dbReference type="SMART" id="SM00198">
    <property type="entry name" value="SCP"/>
    <property type="match status" value="1"/>
</dbReference>
<dbReference type="FunFam" id="3.40.33.10:FF:000004">
    <property type="entry name" value="CAP, cysteine-rich secretory protein, antigen 5"/>
    <property type="match status" value="1"/>
</dbReference>
<dbReference type="PANTHER" id="PTHR10334">
    <property type="entry name" value="CYSTEINE-RICH SECRETORY PROTEIN-RELATED"/>
    <property type="match status" value="1"/>
</dbReference>
<feature type="signal peptide" evidence="1">
    <location>
        <begin position="1"/>
        <end position="22"/>
    </location>
</feature>
<dbReference type="EMBL" id="JAVXUO010000983">
    <property type="protein sequence ID" value="KAK2987497.1"/>
    <property type="molecule type" value="Genomic_DNA"/>
</dbReference>
<comment type="caution">
    <text evidence="3">The sequence shown here is derived from an EMBL/GenBank/DDBJ whole genome shotgun (WGS) entry which is preliminary data.</text>
</comment>
<reference evidence="3" key="1">
    <citation type="submission" date="2022-12" db="EMBL/GenBank/DDBJ databases">
        <title>Draft genome assemblies for two species of Escallonia (Escalloniales).</title>
        <authorList>
            <person name="Chanderbali A."/>
            <person name="Dervinis C."/>
            <person name="Anghel I."/>
            <person name="Soltis D."/>
            <person name="Soltis P."/>
            <person name="Zapata F."/>
        </authorList>
    </citation>
    <scope>NUCLEOTIDE SEQUENCE</scope>
    <source>
        <strain evidence="3">UCBG92.1500</strain>
        <tissue evidence="3">Leaf</tissue>
    </source>
</reference>
<accession>A0AA88UTP1</accession>